<dbReference type="SUPFAM" id="SSF81343">
    <property type="entry name" value="Fumarate reductase respiratory complex transmembrane subunits"/>
    <property type="match status" value="1"/>
</dbReference>
<dbReference type="InterPro" id="IPR034804">
    <property type="entry name" value="SQR/QFR_C/D"/>
</dbReference>
<comment type="caution">
    <text evidence="5">Lacks conserved residue(s) required for the propagation of feature annotation.</text>
</comment>
<feature type="transmembrane region" description="Helical" evidence="5">
    <location>
        <begin position="359"/>
        <end position="377"/>
    </location>
</feature>
<organism evidence="7 8">
    <name type="scientific">Symbiodinium pilosum</name>
    <name type="common">Dinoflagellate</name>
    <dbReference type="NCBI Taxonomy" id="2952"/>
    <lineage>
        <taxon>Eukaryota</taxon>
        <taxon>Sar</taxon>
        <taxon>Alveolata</taxon>
        <taxon>Dinophyceae</taxon>
        <taxon>Suessiales</taxon>
        <taxon>Symbiodiniaceae</taxon>
        <taxon>Symbiodinium</taxon>
    </lineage>
</organism>
<dbReference type="Gene3D" id="1.20.1300.10">
    <property type="entry name" value="Fumarate reductase/succinate dehydrogenase, transmembrane subunit"/>
    <property type="match status" value="1"/>
</dbReference>
<keyword evidence="5" id="KW-1133">Transmembrane helix</keyword>
<dbReference type="SMART" id="SM01117">
    <property type="entry name" value="Cyt-b5"/>
    <property type="match status" value="2"/>
</dbReference>
<feature type="transmembrane region" description="Helical" evidence="5">
    <location>
        <begin position="278"/>
        <end position="297"/>
    </location>
</feature>
<dbReference type="PANTHER" id="PTHR19359">
    <property type="entry name" value="CYTOCHROME B5"/>
    <property type="match status" value="1"/>
</dbReference>
<dbReference type="InterPro" id="IPR018506">
    <property type="entry name" value="Cyt_B5_heme-BS"/>
</dbReference>
<feature type="domain" description="Cytochrome b5 heme-binding" evidence="6">
    <location>
        <begin position="120"/>
        <end position="193"/>
    </location>
</feature>
<evidence type="ECO:0000313" key="7">
    <source>
        <dbReference type="EMBL" id="CAE7228248.1"/>
    </source>
</evidence>
<dbReference type="PANTHER" id="PTHR19359:SF25">
    <property type="entry name" value="CYTOCHROME B5 HEME-BINDING DOMAIN-CONTAINING PROTEIN"/>
    <property type="match status" value="1"/>
</dbReference>
<feature type="transmembrane region" description="Helical" evidence="5">
    <location>
        <begin position="473"/>
        <end position="494"/>
    </location>
</feature>
<gene>
    <name evidence="7" type="primary">CYB2</name>
    <name evidence="7" type="ORF">SPIL2461_LOCUS3338</name>
</gene>
<comment type="caution">
    <text evidence="7">The sequence shown here is derived from an EMBL/GenBank/DDBJ whole genome shotgun (WGS) entry which is preliminary data.</text>
</comment>
<dbReference type="PROSITE" id="PS50255">
    <property type="entry name" value="CYTOCHROME_B5_2"/>
    <property type="match status" value="2"/>
</dbReference>
<dbReference type="PROSITE" id="PS00191">
    <property type="entry name" value="CYTOCHROME_B5_1"/>
    <property type="match status" value="2"/>
</dbReference>
<accession>A0A812KQE3</accession>
<proteinExistence type="inferred from homology"/>
<dbReference type="SUPFAM" id="SSF55856">
    <property type="entry name" value="Cytochrome b5-like heme/steroid binding domain"/>
    <property type="match status" value="2"/>
</dbReference>
<evidence type="ECO:0000259" key="6">
    <source>
        <dbReference type="PROSITE" id="PS50255"/>
    </source>
</evidence>
<evidence type="ECO:0000256" key="4">
    <source>
        <dbReference type="ARBA" id="ARBA00038168"/>
    </source>
</evidence>
<dbReference type="GO" id="GO:0046872">
    <property type="term" value="F:metal ion binding"/>
    <property type="evidence" value="ECO:0007669"/>
    <property type="project" value="UniProtKB-UniRule"/>
</dbReference>
<dbReference type="Pfam" id="PF00173">
    <property type="entry name" value="Cyt-b5"/>
    <property type="match status" value="2"/>
</dbReference>
<evidence type="ECO:0000256" key="5">
    <source>
        <dbReference type="RuleBase" id="RU362121"/>
    </source>
</evidence>
<dbReference type="PRINTS" id="PR00363">
    <property type="entry name" value="CYTOCHROMEB5"/>
</dbReference>
<dbReference type="EMBL" id="CAJNIZ010004024">
    <property type="protein sequence ID" value="CAE7228248.1"/>
    <property type="molecule type" value="Genomic_DNA"/>
</dbReference>
<evidence type="ECO:0000256" key="3">
    <source>
        <dbReference type="ARBA" id="ARBA00023004"/>
    </source>
</evidence>
<feature type="non-terminal residue" evidence="7">
    <location>
        <position position="1"/>
    </location>
</feature>
<name>A0A812KQE3_SYMPI</name>
<keyword evidence="8" id="KW-1185">Reference proteome</keyword>
<comment type="similarity">
    <text evidence="4 5">Belongs to the cytochrome b5 family.</text>
</comment>
<evidence type="ECO:0000256" key="2">
    <source>
        <dbReference type="ARBA" id="ARBA00022723"/>
    </source>
</evidence>
<keyword evidence="5" id="KW-0472">Membrane</keyword>
<feature type="transmembrane region" description="Helical" evidence="5">
    <location>
        <begin position="433"/>
        <end position="452"/>
    </location>
</feature>
<dbReference type="InterPro" id="IPR001199">
    <property type="entry name" value="Cyt_B5-like_heme/steroid-bd"/>
</dbReference>
<dbReference type="OrthoDB" id="260519at2759"/>
<keyword evidence="5" id="KW-0812">Transmembrane</keyword>
<sequence length="499" mass="53531">MNSSAPAAAAAAPAAGGGGGGGGITLADVAKHNTKTDCWVVVDGQVLDVTSFLSEHPGGELAILTFAGKDATEEFNMIHPPDVIGKYAPDSVVGMIGAGGGGGGGAVAAAGGGGGGGGGITLAEVAKHNSKTDCWVVVDGQVLDVTSFLSEHPGGELAILTFAGKDATEEFNMIHPPDVIGKYAPDSVIGKVGSGAPAAEPASGGGGLAAPLLAKEGKNWSKSEKNRELRMKGEGKIPGWIGAICYMVLGFMKEILFTIVPQNNVIITGDRVGLTRSAMFLFIFIIIHAVGNLHVFLGPDDFNGYGYFYVRLYWTGFGFQANIVEEYILLAALLHVFVALRRTWDVSMSYSIASGKMNLAMSGITLLTFMMIHLYQFRFGDTQPWKLCPPPYLLNLKTLLHLRLNLFWVDDPGCQAVYVRDIYRMEFEIFQSLGWVLFYLAAVIVFSVHMCLGWQKVVPAPALEIPKKYHSRAIHMGYVFTFFIALIYASFPLYTHLFS</sequence>
<evidence type="ECO:0000313" key="8">
    <source>
        <dbReference type="Proteomes" id="UP000649617"/>
    </source>
</evidence>
<keyword evidence="2 5" id="KW-0479">Metal-binding</keyword>
<dbReference type="Gene3D" id="3.10.120.10">
    <property type="entry name" value="Cytochrome b5-like heme/steroid binding domain"/>
    <property type="match status" value="2"/>
</dbReference>
<reference evidence="7" key="1">
    <citation type="submission" date="2021-02" db="EMBL/GenBank/DDBJ databases">
        <authorList>
            <person name="Dougan E. K."/>
            <person name="Rhodes N."/>
            <person name="Thang M."/>
            <person name="Chan C."/>
        </authorList>
    </citation>
    <scope>NUCLEOTIDE SEQUENCE</scope>
</reference>
<protein>
    <submittedName>
        <fullName evidence="7">CYB2 protein</fullName>
    </submittedName>
</protein>
<feature type="transmembrane region" description="Helical" evidence="5">
    <location>
        <begin position="237"/>
        <end position="257"/>
    </location>
</feature>
<dbReference type="GO" id="GO:0016020">
    <property type="term" value="C:membrane"/>
    <property type="evidence" value="ECO:0007669"/>
    <property type="project" value="InterPro"/>
</dbReference>
<evidence type="ECO:0000256" key="1">
    <source>
        <dbReference type="ARBA" id="ARBA00022617"/>
    </source>
</evidence>
<feature type="transmembrane region" description="Helical" evidence="5">
    <location>
        <begin position="317"/>
        <end position="338"/>
    </location>
</feature>
<keyword evidence="3 5" id="KW-0408">Iron</keyword>
<dbReference type="GO" id="GO:0020037">
    <property type="term" value="F:heme binding"/>
    <property type="evidence" value="ECO:0007669"/>
    <property type="project" value="UniProtKB-UniRule"/>
</dbReference>
<dbReference type="Proteomes" id="UP000649617">
    <property type="component" value="Unassembled WGS sequence"/>
</dbReference>
<keyword evidence="1 5" id="KW-0349">Heme</keyword>
<dbReference type="InterPro" id="IPR036400">
    <property type="entry name" value="Cyt_B5-like_heme/steroid_sf"/>
</dbReference>
<dbReference type="AlphaFoldDB" id="A0A812KQE3"/>
<feature type="domain" description="Cytochrome b5 heme-binding" evidence="6">
    <location>
        <begin position="24"/>
        <end position="97"/>
    </location>
</feature>
<dbReference type="InterPro" id="IPR050668">
    <property type="entry name" value="Cytochrome_b5"/>
</dbReference>